<dbReference type="AlphaFoldDB" id="W5Y6A8"/>
<dbReference type="InterPro" id="IPR036034">
    <property type="entry name" value="PDZ_sf"/>
</dbReference>
<name>W5Y6A8_9CORY</name>
<dbReference type="eggNOG" id="COG3480">
    <property type="taxonomic scope" value="Bacteria"/>
</dbReference>
<organism evidence="3 4">
    <name type="scientific">Corynebacterium vitaeruminis DSM 20294</name>
    <dbReference type="NCBI Taxonomy" id="1224164"/>
    <lineage>
        <taxon>Bacteria</taxon>
        <taxon>Bacillati</taxon>
        <taxon>Actinomycetota</taxon>
        <taxon>Actinomycetes</taxon>
        <taxon>Mycobacteriales</taxon>
        <taxon>Corynebacteriaceae</taxon>
        <taxon>Corynebacterium</taxon>
    </lineage>
</organism>
<dbReference type="InterPro" id="IPR020568">
    <property type="entry name" value="Ribosomal_Su5_D2-typ_SF"/>
</dbReference>
<dbReference type="EC" id="3.4.21.53" evidence="1"/>
<feature type="active site" evidence="1">
    <location>
        <position position="247"/>
    </location>
</feature>
<protein>
    <recommendedName>
        <fullName evidence="1">endopeptidase La</fullName>
        <ecNumber evidence="1">3.4.21.53</ecNumber>
    </recommendedName>
</protein>
<accession>W5Y6A8</accession>
<dbReference type="PROSITE" id="PS51786">
    <property type="entry name" value="LON_PROTEOLYTIC"/>
    <property type="match status" value="1"/>
</dbReference>
<dbReference type="CDD" id="cd06779">
    <property type="entry name" value="cpPDZ_Deg_HtrA-like"/>
    <property type="match status" value="1"/>
</dbReference>
<dbReference type="GO" id="GO:0005524">
    <property type="term" value="F:ATP binding"/>
    <property type="evidence" value="ECO:0007669"/>
    <property type="project" value="InterPro"/>
</dbReference>
<dbReference type="GO" id="GO:0006508">
    <property type="term" value="P:proteolysis"/>
    <property type="evidence" value="ECO:0007669"/>
    <property type="project" value="UniProtKB-KW"/>
</dbReference>
<dbReference type="KEGG" id="cvt:B843_03260"/>
<dbReference type="Pfam" id="PF05362">
    <property type="entry name" value="Lon_C"/>
    <property type="match status" value="1"/>
</dbReference>
<keyword evidence="1" id="KW-0720">Serine protease</keyword>
<dbReference type="GO" id="GO:0004176">
    <property type="term" value="F:ATP-dependent peptidase activity"/>
    <property type="evidence" value="ECO:0007669"/>
    <property type="project" value="UniProtKB-UniRule"/>
</dbReference>
<sequence length="349" mass="36362">MNRRLRTISFGAIPLLLLTGLVTFDHIPGTSVSLTVPYAAEGPGPTFNTLGEYDGKQVVDIQGTELDPTTGNLNMTTVSVRSNMTLMQAMGRWLFNKDTLVPIEQVFPQDQTEEQVTQANQEAFSTSEASATIAAMNYLHLPVSTKVAQTVDGSPAADALQEGDLITAIDGDSKATPAQVVEAVQSKKPGDEITLGVERDGQQLEEKVTLASNPHDDKTAFLGASMEAVPGGGISVDYNLEDVGGPSAGMMFSLAVIDKLSPGELTGGKFVAGTGTVDDEGTVGPIGGITHKIQAARDAGAEVFLAPADNCAEAASEAKGITILKVSTVSDAIDQLTKYNNGEDAATCS</sequence>
<dbReference type="InterPro" id="IPR001478">
    <property type="entry name" value="PDZ"/>
</dbReference>
<dbReference type="InterPro" id="IPR014721">
    <property type="entry name" value="Ribsml_uS5_D2-typ_fold_subgr"/>
</dbReference>
<evidence type="ECO:0000313" key="4">
    <source>
        <dbReference type="Proteomes" id="UP000019222"/>
    </source>
</evidence>
<dbReference type="RefSeq" id="WP_025252097.1">
    <property type="nucleotide sequence ID" value="NZ_CP004353.1"/>
</dbReference>
<evidence type="ECO:0000256" key="1">
    <source>
        <dbReference type="PROSITE-ProRule" id="PRU01122"/>
    </source>
</evidence>
<dbReference type="Proteomes" id="UP000019222">
    <property type="component" value="Chromosome"/>
</dbReference>
<comment type="similarity">
    <text evidence="1">Belongs to the peptidase S16 family.</text>
</comment>
<dbReference type="Gene3D" id="3.30.230.10">
    <property type="match status" value="1"/>
</dbReference>
<evidence type="ECO:0000259" key="2">
    <source>
        <dbReference type="PROSITE" id="PS51786"/>
    </source>
</evidence>
<dbReference type="InterPro" id="IPR008269">
    <property type="entry name" value="Lon_proteolytic"/>
</dbReference>
<feature type="active site" evidence="1">
    <location>
        <position position="292"/>
    </location>
</feature>
<dbReference type="SUPFAM" id="SSF50156">
    <property type="entry name" value="PDZ domain-like"/>
    <property type="match status" value="1"/>
</dbReference>
<dbReference type="Pfam" id="PF13180">
    <property type="entry name" value="PDZ_2"/>
    <property type="match status" value="1"/>
</dbReference>
<gene>
    <name evidence="3" type="ORF">B843_03260</name>
</gene>
<keyword evidence="1" id="KW-0645">Protease</keyword>
<dbReference type="HOGENOM" id="CLU_042037_1_0_11"/>
<dbReference type="PANTHER" id="PTHR10046">
    <property type="entry name" value="ATP DEPENDENT LON PROTEASE FAMILY MEMBER"/>
    <property type="match status" value="1"/>
</dbReference>
<keyword evidence="4" id="KW-1185">Reference proteome</keyword>
<keyword evidence="1" id="KW-0378">Hydrolase</keyword>
<dbReference type="GO" id="GO:0030163">
    <property type="term" value="P:protein catabolic process"/>
    <property type="evidence" value="ECO:0007669"/>
    <property type="project" value="InterPro"/>
</dbReference>
<dbReference type="InterPro" id="IPR027065">
    <property type="entry name" value="Lon_Prtase"/>
</dbReference>
<reference evidence="3 4" key="1">
    <citation type="submission" date="2013-02" db="EMBL/GenBank/DDBJ databases">
        <title>The complete genome sequence of Corynebacterium vitaeruminis DSM 20294.</title>
        <authorList>
            <person name="Ruckert C."/>
            <person name="Albersmeier A."/>
            <person name="Kalinowski J."/>
        </authorList>
    </citation>
    <scope>NUCLEOTIDE SEQUENCE [LARGE SCALE GENOMIC DNA]</scope>
    <source>
        <strain evidence="4">ATCC 10234</strain>
    </source>
</reference>
<dbReference type="PATRIC" id="fig|1224164.3.peg.649"/>
<proteinExistence type="inferred from homology"/>
<dbReference type="Gene3D" id="2.30.42.10">
    <property type="match status" value="1"/>
</dbReference>
<evidence type="ECO:0000313" key="3">
    <source>
        <dbReference type="EMBL" id="AHI22043.1"/>
    </source>
</evidence>
<dbReference type="GO" id="GO:0004252">
    <property type="term" value="F:serine-type endopeptidase activity"/>
    <property type="evidence" value="ECO:0007669"/>
    <property type="project" value="UniProtKB-UniRule"/>
</dbReference>
<feature type="domain" description="Lon proteolytic" evidence="2">
    <location>
        <begin position="241"/>
        <end position="339"/>
    </location>
</feature>
<dbReference type="SUPFAM" id="SSF54211">
    <property type="entry name" value="Ribosomal protein S5 domain 2-like"/>
    <property type="match status" value="1"/>
</dbReference>
<dbReference type="STRING" id="1224164.B843_03260"/>
<dbReference type="EMBL" id="CP004353">
    <property type="protein sequence ID" value="AHI22043.1"/>
    <property type="molecule type" value="Genomic_DNA"/>
</dbReference>
<comment type="catalytic activity">
    <reaction evidence="1">
        <text>Hydrolysis of proteins in presence of ATP.</text>
        <dbReference type="EC" id="3.4.21.53"/>
    </reaction>
</comment>
<dbReference type="SMART" id="SM00228">
    <property type="entry name" value="PDZ"/>
    <property type="match status" value="1"/>
</dbReference>